<keyword evidence="3" id="KW-1185">Reference proteome</keyword>
<sequence length="61" mass="6647">MTSDINPGDTSATTTSGTSPSTDTTTSFNPSNLPHTKSPTTYDDGRTRPRYNETRTLYPHP</sequence>
<evidence type="ECO:0000256" key="1">
    <source>
        <dbReference type="SAM" id="MobiDB-lite"/>
    </source>
</evidence>
<accession>A0A7I7XBT4</accession>
<dbReference type="AlphaFoldDB" id="A0A7I7XBT4"/>
<proteinExistence type="predicted"/>
<reference evidence="2 3" key="1">
    <citation type="journal article" date="2019" name="Emerg. Microbes Infect.">
        <title>Comprehensive subspecies identification of 175 nontuberculous mycobacteria species based on 7547 genomic profiles.</title>
        <authorList>
            <person name="Matsumoto Y."/>
            <person name="Kinjo T."/>
            <person name="Motooka D."/>
            <person name="Nabeya D."/>
            <person name="Jung N."/>
            <person name="Uechi K."/>
            <person name="Horii T."/>
            <person name="Iida T."/>
            <person name="Fujita J."/>
            <person name="Nakamura S."/>
        </authorList>
    </citation>
    <scope>NUCLEOTIDE SEQUENCE [LARGE SCALE GENOMIC DNA]</scope>
    <source>
        <strain evidence="2 3">JCM 13574</strain>
    </source>
</reference>
<dbReference type="EMBL" id="AP022610">
    <property type="protein sequence ID" value="BBZ26393.1"/>
    <property type="molecule type" value="Genomic_DNA"/>
</dbReference>
<feature type="region of interest" description="Disordered" evidence="1">
    <location>
        <begin position="1"/>
        <end position="61"/>
    </location>
</feature>
<dbReference type="KEGG" id="mmag:MMAD_06880"/>
<dbReference type="Proteomes" id="UP000466517">
    <property type="component" value="Chromosome"/>
</dbReference>
<name>A0A7I7XBT4_9MYCO</name>
<gene>
    <name evidence="2" type="ORF">MMAD_06880</name>
</gene>
<organism evidence="2 3">
    <name type="scientific">Mycolicibacterium madagascariense</name>
    <dbReference type="NCBI Taxonomy" id="212765"/>
    <lineage>
        <taxon>Bacteria</taxon>
        <taxon>Bacillati</taxon>
        <taxon>Actinomycetota</taxon>
        <taxon>Actinomycetes</taxon>
        <taxon>Mycobacteriales</taxon>
        <taxon>Mycobacteriaceae</taxon>
        <taxon>Mycolicibacterium</taxon>
    </lineage>
</organism>
<protein>
    <submittedName>
        <fullName evidence="2">Uncharacterized protein</fullName>
    </submittedName>
</protein>
<evidence type="ECO:0000313" key="3">
    <source>
        <dbReference type="Proteomes" id="UP000466517"/>
    </source>
</evidence>
<feature type="compositionally biased region" description="Low complexity" evidence="1">
    <location>
        <begin position="7"/>
        <end position="27"/>
    </location>
</feature>
<evidence type="ECO:0000313" key="2">
    <source>
        <dbReference type="EMBL" id="BBZ26393.1"/>
    </source>
</evidence>
<feature type="compositionally biased region" description="Polar residues" evidence="1">
    <location>
        <begin position="28"/>
        <end position="41"/>
    </location>
</feature>
<feature type="compositionally biased region" description="Basic and acidic residues" evidence="1">
    <location>
        <begin position="43"/>
        <end position="53"/>
    </location>
</feature>